<dbReference type="InterPro" id="IPR029030">
    <property type="entry name" value="Caspase-like_dom_sf"/>
</dbReference>
<dbReference type="Gene3D" id="3.40.50.1460">
    <property type="match status" value="1"/>
</dbReference>
<keyword evidence="3" id="KW-1185">Reference proteome</keyword>
<accession>A0ABN2AGC4</accession>
<protein>
    <submittedName>
        <fullName evidence="2">Caspase family protein</fullName>
    </submittedName>
</protein>
<gene>
    <name evidence="2" type="ORF">GCM10009827_034870</name>
</gene>
<dbReference type="PANTHER" id="PTHR48104:SF30">
    <property type="entry name" value="METACASPASE-1"/>
    <property type="match status" value="1"/>
</dbReference>
<sequence length="258" mass="27483">MKLALCVGINDYPGVSNDLYGCRNDAADWAAALTARGFDVRTLLDSAASGLAIRTGIADLLSRTSDGDAVVITYSGHGTWVPDLDGDEPDQRDEAICPHDVAANGPLLDDELSTLFATAAPGVRVVLISDSCHSGTLTRLSRPLGDGRCPTRFLAPSTFLPLGTPTHEAVAPRVTRPRSAALLLSACRDTEYSYDATFSGRPNGAFTYVALTTLAALPPDATYRDWLRAIRAQLPSQNYPQTPALQATPTQHTWTVLA</sequence>
<dbReference type="Pfam" id="PF00656">
    <property type="entry name" value="Peptidase_C14"/>
    <property type="match status" value="1"/>
</dbReference>
<dbReference type="EMBL" id="BAAAQD010000006">
    <property type="protein sequence ID" value="GAA1517040.1"/>
    <property type="molecule type" value="Genomic_DNA"/>
</dbReference>
<feature type="domain" description="Peptidase C14 caspase" evidence="1">
    <location>
        <begin position="2"/>
        <end position="250"/>
    </location>
</feature>
<organism evidence="2 3">
    <name type="scientific">Dactylosporangium maewongense</name>
    <dbReference type="NCBI Taxonomy" id="634393"/>
    <lineage>
        <taxon>Bacteria</taxon>
        <taxon>Bacillati</taxon>
        <taxon>Actinomycetota</taxon>
        <taxon>Actinomycetes</taxon>
        <taxon>Micromonosporales</taxon>
        <taxon>Micromonosporaceae</taxon>
        <taxon>Dactylosporangium</taxon>
    </lineage>
</organism>
<name>A0ABN2AGC4_9ACTN</name>
<dbReference type="SUPFAM" id="SSF52129">
    <property type="entry name" value="Caspase-like"/>
    <property type="match status" value="1"/>
</dbReference>
<reference evidence="2 3" key="1">
    <citation type="journal article" date="2019" name="Int. J. Syst. Evol. Microbiol.">
        <title>The Global Catalogue of Microorganisms (GCM) 10K type strain sequencing project: providing services to taxonomists for standard genome sequencing and annotation.</title>
        <authorList>
            <consortium name="The Broad Institute Genomics Platform"/>
            <consortium name="The Broad Institute Genome Sequencing Center for Infectious Disease"/>
            <person name="Wu L."/>
            <person name="Ma J."/>
        </authorList>
    </citation>
    <scope>NUCLEOTIDE SEQUENCE [LARGE SCALE GENOMIC DNA]</scope>
    <source>
        <strain evidence="2 3">JCM 15933</strain>
    </source>
</reference>
<dbReference type="InterPro" id="IPR050452">
    <property type="entry name" value="Metacaspase"/>
</dbReference>
<dbReference type="RefSeq" id="WP_344502976.1">
    <property type="nucleotide sequence ID" value="NZ_BAAAQD010000006.1"/>
</dbReference>
<evidence type="ECO:0000259" key="1">
    <source>
        <dbReference type="Pfam" id="PF00656"/>
    </source>
</evidence>
<dbReference type="Proteomes" id="UP001501470">
    <property type="component" value="Unassembled WGS sequence"/>
</dbReference>
<proteinExistence type="predicted"/>
<evidence type="ECO:0000313" key="2">
    <source>
        <dbReference type="EMBL" id="GAA1517040.1"/>
    </source>
</evidence>
<dbReference type="PANTHER" id="PTHR48104">
    <property type="entry name" value="METACASPASE-4"/>
    <property type="match status" value="1"/>
</dbReference>
<comment type="caution">
    <text evidence="2">The sequence shown here is derived from an EMBL/GenBank/DDBJ whole genome shotgun (WGS) entry which is preliminary data.</text>
</comment>
<dbReference type="InterPro" id="IPR011600">
    <property type="entry name" value="Pept_C14_caspase"/>
</dbReference>
<evidence type="ECO:0000313" key="3">
    <source>
        <dbReference type="Proteomes" id="UP001501470"/>
    </source>
</evidence>